<keyword evidence="3 8" id="KW-0812">Transmembrane</keyword>
<dbReference type="Pfam" id="PF02535">
    <property type="entry name" value="Zip"/>
    <property type="match status" value="1"/>
</dbReference>
<protein>
    <submittedName>
        <fullName evidence="10">ZIP metal ion transporter-like protein</fullName>
    </submittedName>
</protein>
<feature type="region of interest" description="Disordered" evidence="7">
    <location>
        <begin position="215"/>
        <end position="235"/>
    </location>
</feature>
<proteinExistence type="predicted"/>
<dbReference type="InterPro" id="IPR003689">
    <property type="entry name" value="ZIP"/>
</dbReference>
<evidence type="ECO:0000313" key="10">
    <source>
        <dbReference type="EMBL" id="KAH7061157.1"/>
    </source>
</evidence>
<dbReference type="PANTHER" id="PTHR16133">
    <property type="entry name" value="SOLUTE CARRIER FAMILY 39 ZINC TRANSPORTER , MEMBER 9-RELATED"/>
    <property type="match status" value="1"/>
</dbReference>
<keyword evidence="9" id="KW-0732">Signal</keyword>
<feature type="transmembrane region" description="Helical" evidence="8">
    <location>
        <begin position="168"/>
        <end position="185"/>
    </location>
</feature>
<feature type="region of interest" description="Disordered" evidence="7">
    <location>
        <begin position="123"/>
        <end position="165"/>
    </location>
</feature>
<evidence type="ECO:0000313" key="11">
    <source>
        <dbReference type="Proteomes" id="UP000774617"/>
    </source>
</evidence>
<reference evidence="10 11" key="1">
    <citation type="journal article" date="2021" name="Nat. Commun.">
        <title>Genetic determinants of endophytism in the Arabidopsis root mycobiome.</title>
        <authorList>
            <person name="Mesny F."/>
            <person name="Miyauchi S."/>
            <person name="Thiergart T."/>
            <person name="Pickel B."/>
            <person name="Atanasova L."/>
            <person name="Karlsson M."/>
            <person name="Huettel B."/>
            <person name="Barry K.W."/>
            <person name="Haridas S."/>
            <person name="Chen C."/>
            <person name="Bauer D."/>
            <person name="Andreopoulos W."/>
            <person name="Pangilinan J."/>
            <person name="LaButti K."/>
            <person name="Riley R."/>
            <person name="Lipzen A."/>
            <person name="Clum A."/>
            <person name="Drula E."/>
            <person name="Henrissat B."/>
            <person name="Kohler A."/>
            <person name="Grigoriev I.V."/>
            <person name="Martin F.M."/>
            <person name="Hacquard S."/>
        </authorList>
    </citation>
    <scope>NUCLEOTIDE SEQUENCE [LARGE SCALE GENOMIC DNA]</scope>
    <source>
        <strain evidence="10 11">MPI-SDFR-AT-0080</strain>
    </source>
</reference>
<name>A0ABQ8GN20_9PEZI</name>
<keyword evidence="4 8" id="KW-1133">Transmembrane helix</keyword>
<feature type="transmembrane region" description="Helical" evidence="8">
    <location>
        <begin position="300"/>
        <end position="323"/>
    </location>
</feature>
<gene>
    <name evidence="10" type="ORF">B0J12DRAFT_283598</name>
</gene>
<keyword evidence="6 8" id="KW-0472">Membrane</keyword>
<feature type="compositionally biased region" description="Basic and acidic residues" evidence="7">
    <location>
        <begin position="154"/>
        <end position="165"/>
    </location>
</feature>
<comment type="caution">
    <text evidence="10">The sequence shown here is derived from an EMBL/GenBank/DDBJ whole genome shotgun (WGS) entry which is preliminary data.</text>
</comment>
<feature type="transmembrane region" description="Helical" evidence="8">
    <location>
        <begin position="266"/>
        <end position="288"/>
    </location>
</feature>
<dbReference type="Proteomes" id="UP000774617">
    <property type="component" value="Unassembled WGS sequence"/>
</dbReference>
<feature type="transmembrane region" description="Helical" evidence="8">
    <location>
        <begin position="38"/>
        <end position="56"/>
    </location>
</feature>
<accession>A0ABQ8GN20</accession>
<evidence type="ECO:0000256" key="9">
    <source>
        <dbReference type="SAM" id="SignalP"/>
    </source>
</evidence>
<evidence type="ECO:0000256" key="5">
    <source>
        <dbReference type="ARBA" id="ARBA00023034"/>
    </source>
</evidence>
<keyword evidence="11" id="KW-1185">Reference proteome</keyword>
<dbReference type="PANTHER" id="PTHR16133:SF0">
    <property type="entry name" value="ZINC_IRON REGULATED TRANSPORTER-RELATED PROTEIN 102B, ISOFORM E"/>
    <property type="match status" value="1"/>
</dbReference>
<sequence length="431" mass="45678">MWNGLFMLLSLSMIMAMSSFLAGSLPLSFSMSQRHLRFMSAMGTGVLVGTSLIVIIPEGIETLYTANDAASHTQHERQVYLDDLGIPKTLHARAATRNNAVIDHWKEDLEHVKSNAKKIASLNDDPSAWSRAAQNPDPVQDDGDDPVQVGRPQGSEHHGKQEDHKEPHAWVGLSLIFGFILMYLIDVLPDIMASAPTRPLHISLSNLSSGLHHSPSHSPNLYPADAAPPSDQSNPPATTIGLVIHAAADGIALGASSSASSTKLGLIIFLAIMLHKAPAAFGLTSVLLKQGLSKRTARTHLIVFSLAAPAGAIATWVAVNIFGRETLGGEEGMQFATGCVLLFSGGTFLYVAMHSMQETTSSAHPHGGGPLRSRSGSTNSSLYANGYVESGLLDGYAARHAKKGQSGPEILVMVAGMLVPLLTQVGHAHGH</sequence>
<comment type="subcellular location">
    <subcellularLocation>
        <location evidence="1">Endomembrane system</location>
        <topology evidence="1">Multi-pass membrane protein</topology>
    </subcellularLocation>
    <subcellularLocation>
        <location evidence="2">Golgi apparatus membrane</location>
    </subcellularLocation>
</comment>
<keyword evidence="5" id="KW-0333">Golgi apparatus</keyword>
<evidence type="ECO:0000256" key="6">
    <source>
        <dbReference type="ARBA" id="ARBA00023136"/>
    </source>
</evidence>
<dbReference type="InterPro" id="IPR045891">
    <property type="entry name" value="ZIP9"/>
</dbReference>
<dbReference type="EMBL" id="JAGTJR010000004">
    <property type="protein sequence ID" value="KAH7061157.1"/>
    <property type="molecule type" value="Genomic_DNA"/>
</dbReference>
<evidence type="ECO:0000256" key="8">
    <source>
        <dbReference type="SAM" id="Phobius"/>
    </source>
</evidence>
<feature type="transmembrane region" description="Helical" evidence="8">
    <location>
        <begin position="335"/>
        <end position="353"/>
    </location>
</feature>
<feature type="signal peptide" evidence="9">
    <location>
        <begin position="1"/>
        <end position="19"/>
    </location>
</feature>
<organism evidence="10 11">
    <name type="scientific">Macrophomina phaseolina</name>
    <dbReference type="NCBI Taxonomy" id="35725"/>
    <lineage>
        <taxon>Eukaryota</taxon>
        <taxon>Fungi</taxon>
        <taxon>Dikarya</taxon>
        <taxon>Ascomycota</taxon>
        <taxon>Pezizomycotina</taxon>
        <taxon>Dothideomycetes</taxon>
        <taxon>Dothideomycetes incertae sedis</taxon>
        <taxon>Botryosphaeriales</taxon>
        <taxon>Botryosphaeriaceae</taxon>
        <taxon>Macrophomina</taxon>
    </lineage>
</organism>
<feature type="chain" id="PRO_5047208425" evidence="9">
    <location>
        <begin position="20"/>
        <end position="431"/>
    </location>
</feature>
<evidence type="ECO:0000256" key="2">
    <source>
        <dbReference type="ARBA" id="ARBA00004394"/>
    </source>
</evidence>
<evidence type="ECO:0000256" key="1">
    <source>
        <dbReference type="ARBA" id="ARBA00004127"/>
    </source>
</evidence>
<evidence type="ECO:0000256" key="7">
    <source>
        <dbReference type="SAM" id="MobiDB-lite"/>
    </source>
</evidence>
<evidence type="ECO:0000256" key="4">
    <source>
        <dbReference type="ARBA" id="ARBA00022989"/>
    </source>
</evidence>
<evidence type="ECO:0000256" key="3">
    <source>
        <dbReference type="ARBA" id="ARBA00022692"/>
    </source>
</evidence>